<name>A0A7J7EZ28_DICBM</name>
<dbReference type="AlphaFoldDB" id="A0A7J7EZ28"/>
<feature type="domain" description="NUP210 Ig-like" evidence="2">
    <location>
        <begin position="402"/>
        <end position="475"/>
    </location>
</feature>
<feature type="domain" description="NUP210 Ig-like" evidence="3">
    <location>
        <begin position="59"/>
        <end position="138"/>
    </location>
</feature>
<gene>
    <name evidence="7" type="ORF">HPG69_006246</name>
</gene>
<sequence length="811" mass="89044">MDGQDSSRENSLQIIDSASKTQWETTDQRLFGRPRGCTGPVRPPWTPRRGGRELTSAMNRKGSHVELSMPSDQYELQLRNDIWGPEGDPGRPVAVLAQDTSTVTAMQLGQSNLVLGHRSIRMQGASRLPNSTIYVVEPGYLGFTVHPGGRWVLETGRLYEITIEVLDKSGNKVYLSDNIRIETVLPPEFFEVLSSSQNGSYHHVRTIKRGQTAIEAALTSVDGGVHMLQVPVWNQQEVEIHVPITLYPSILTFPWQPKMGAYQYTIKAHGGSGNFSWSSSSYMVATVTVKGVMTTGSDTGLSVIQARDVYVIEPRSMEFAPCRVEARVGQALELPLRIDGLMPGGAGEAVTLSDCSHFDLVVEVETQGVFQPLPGRLQPGPEHCSGVRVRAEAQGYTALLPVDPSSVALVTLGSSKEMLFEGGPGPWVLEPSKFFRNVTSEDMDSISLALLGPPASRNYQRHGILVTCRALGEQVRGWPPLAPPCPEGRVESLVPRVPVSSHRNPRLDLAAYDQEGRRFDNFSSLSVQWESTRPLLASITLDLPMQLVSQDDGSGQKKLHGPRRVQGTESVLGHINVWGSEPRRVKWSPSSHVGRKQPLHQAGQGLRPCSWHYSSFALCPHIPGVCVHRAACGAWQVRWWHPLGGDYRTLQRAVSSQLGLKPDSFVGLCPRYEGALQQCQELGPPSCSSPGRPTGWPGVGPTPPGSDGARLALQHDPLMPVSASIELILVQDVRVSPEEVTIYNHPAVQAELHIREGSGYFFLNTSTADIVQAGWLFLFSHLYLAILSLQSRYSDSEEYKHQCPKCQLICT</sequence>
<evidence type="ECO:0000313" key="8">
    <source>
        <dbReference type="Proteomes" id="UP000551758"/>
    </source>
</evidence>
<dbReference type="InterPro" id="IPR045197">
    <property type="entry name" value="NUP210-like"/>
</dbReference>
<feature type="non-terminal residue" evidence="7">
    <location>
        <position position="1"/>
    </location>
</feature>
<dbReference type="Pfam" id="PF24935">
    <property type="entry name" value="Ig_NUP210_6th"/>
    <property type="match status" value="1"/>
</dbReference>
<dbReference type="InterPro" id="IPR055099">
    <property type="entry name" value="Ig_NUP210_7th"/>
</dbReference>
<dbReference type="InterPro" id="IPR056899">
    <property type="entry name" value="Ig_NUP210_9th"/>
</dbReference>
<dbReference type="SUPFAM" id="SSF49373">
    <property type="entry name" value="Invasin/intimin cell-adhesion fragments"/>
    <property type="match status" value="1"/>
</dbReference>
<organism evidence="7 8">
    <name type="scientific">Diceros bicornis minor</name>
    <name type="common">South-central black rhinoceros</name>
    <dbReference type="NCBI Taxonomy" id="77932"/>
    <lineage>
        <taxon>Eukaryota</taxon>
        <taxon>Metazoa</taxon>
        <taxon>Chordata</taxon>
        <taxon>Craniata</taxon>
        <taxon>Vertebrata</taxon>
        <taxon>Euteleostomi</taxon>
        <taxon>Mammalia</taxon>
        <taxon>Eutheria</taxon>
        <taxon>Laurasiatheria</taxon>
        <taxon>Perissodactyla</taxon>
        <taxon>Rhinocerotidae</taxon>
        <taxon>Diceros</taxon>
    </lineage>
</organism>
<dbReference type="InterPro" id="IPR056897">
    <property type="entry name" value="Ig_NUP210_4th"/>
</dbReference>
<dbReference type="Pfam" id="PF22963">
    <property type="entry name" value="Ig_NUP210_3rd"/>
    <property type="match status" value="1"/>
</dbReference>
<evidence type="ECO:0000259" key="5">
    <source>
        <dbReference type="Pfam" id="PF24935"/>
    </source>
</evidence>
<feature type="compositionally biased region" description="Polar residues" evidence="1">
    <location>
        <begin position="9"/>
        <end position="25"/>
    </location>
</feature>
<dbReference type="Pfam" id="PF22962">
    <property type="entry name" value="Ig_NUP210_7th"/>
    <property type="match status" value="1"/>
</dbReference>
<dbReference type="EMBL" id="JACDTQ010001846">
    <property type="protein sequence ID" value="KAF5920951.1"/>
    <property type="molecule type" value="Genomic_DNA"/>
</dbReference>
<dbReference type="Proteomes" id="UP000551758">
    <property type="component" value="Unassembled WGS sequence"/>
</dbReference>
<keyword evidence="8" id="KW-1185">Reference proteome</keyword>
<dbReference type="Pfam" id="PF26184">
    <property type="entry name" value="Ig_NUP210_8th"/>
    <property type="match status" value="1"/>
</dbReference>
<evidence type="ECO:0000313" key="7">
    <source>
        <dbReference type="EMBL" id="KAF5920951.1"/>
    </source>
</evidence>
<dbReference type="Pfam" id="PF24991">
    <property type="entry name" value="Ig_NUP210_4th"/>
    <property type="match status" value="1"/>
</dbReference>
<feature type="region of interest" description="Disordered" evidence="1">
    <location>
        <begin position="1"/>
        <end position="53"/>
    </location>
</feature>
<dbReference type="InterPro" id="IPR055098">
    <property type="entry name" value="Ig_NUP210_3rd"/>
</dbReference>
<evidence type="ECO:0000259" key="2">
    <source>
        <dbReference type="Pfam" id="PF22962"/>
    </source>
</evidence>
<dbReference type="InterPro" id="IPR008964">
    <property type="entry name" value="Invasin/intimin_cell_adhesion"/>
</dbReference>
<dbReference type="GO" id="GO:0005643">
    <property type="term" value="C:nuclear pore"/>
    <property type="evidence" value="ECO:0007669"/>
    <property type="project" value="TreeGrafter"/>
</dbReference>
<comment type="caution">
    <text evidence="7">The sequence shown here is derived from an EMBL/GenBank/DDBJ whole genome shotgun (WGS) entry which is preliminary data.</text>
</comment>
<dbReference type="PANTHER" id="PTHR23019">
    <property type="entry name" value="NUCLEAR PORE MEMBRANE GLYCOPROTEIN GP210-RELATED"/>
    <property type="match status" value="1"/>
</dbReference>
<accession>A0A7J7EZ28</accession>
<reference evidence="7 8" key="1">
    <citation type="journal article" date="2020" name="Mol. Biol. Evol.">
        <title>Interspecific Gene Flow and the Evolution of Specialization in Black and White Rhinoceros.</title>
        <authorList>
            <person name="Moodley Y."/>
            <person name="Westbury M.V."/>
            <person name="Russo I.M."/>
            <person name="Gopalakrishnan S."/>
            <person name="Rakotoarivelo A."/>
            <person name="Olsen R.A."/>
            <person name="Prost S."/>
            <person name="Tunstall T."/>
            <person name="Ryder O.A."/>
            <person name="Dalen L."/>
            <person name="Bruford M.W."/>
        </authorList>
    </citation>
    <scope>NUCLEOTIDE SEQUENCE [LARGE SCALE GENOMIC DNA]</scope>
    <source>
        <strain evidence="7">SBR-YM</strain>
        <tissue evidence="7">Skin</tissue>
    </source>
</reference>
<evidence type="ECO:0000259" key="4">
    <source>
        <dbReference type="Pfam" id="PF24902"/>
    </source>
</evidence>
<feature type="region of interest" description="Disordered" evidence="1">
    <location>
        <begin position="683"/>
        <end position="708"/>
    </location>
</feature>
<evidence type="ECO:0000259" key="6">
    <source>
        <dbReference type="Pfam" id="PF24991"/>
    </source>
</evidence>
<evidence type="ECO:0000256" key="1">
    <source>
        <dbReference type="SAM" id="MobiDB-lite"/>
    </source>
</evidence>
<feature type="domain" description="NUP210 Ig-like" evidence="4">
    <location>
        <begin position="735"/>
        <end position="773"/>
    </location>
</feature>
<protein>
    <submittedName>
        <fullName evidence="7">Uncharacterized protein</fullName>
    </submittedName>
</protein>
<dbReference type="Pfam" id="PF24902">
    <property type="entry name" value="Ig_NUP210_9th"/>
    <property type="match status" value="1"/>
</dbReference>
<dbReference type="InterPro" id="IPR056898">
    <property type="entry name" value="Ig_NUP210_6th"/>
</dbReference>
<dbReference type="Pfam" id="PF26182">
    <property type="entry name" value="Ig_NUP210_5th"/>
    <property type="match status" value="1"/>
</dbReference>
<feature type="domain" description="NUP210 fourth Ig-like" evidence="6">
    <location>
        <begin position="148"/>
        <end position="221"/>
    </location>
</feature>
<evidence type="ECO:0000259" key="3">
    <source>
        <dbReference type="Pfam" id="PF22963"/>
    </source>
</evidence>
<proteinExistence type="predicted"/>
<feature type="domain" description="NUP210 Ig-like" evidence="5">
    <location>
        <begin position="317"/>
        <end position="399"/>
    </location>
</feature>
<dbReference type="PANTHER" id="PTHR23019:SF2">
    <property type="entry name" value="NUCLEAR PORE MEMBRANE GLYCOPROTEIN 210"/>
    <property type="match status" value="1"/>
</dbReference>